<feature type="transmembrane region" description="Helical" evidence="2">
    <location>
        <begin position="474"/>
        <end position="497"/>
    </location>
</feature>
<feature type="transmembrane region" description="Helical" evidence="2">
    <location>
        <begin position="796"/>
        <end position="815"/>
    </location>
</feature>
<feature type="transmembrane region" description="Helical" evidence="2">
    <location>
        <begin position="590"/>
        <end position="607"/>
    </location>
</feature>
<dbReference type="InterPro" id="IPR050834">
    <property type="entry name" value="Glycosyltransf_2"/>
</dbReference>
<accession>A0A4Q7J9I8</accession>
<keyword evidence="2" id="KW-0812">Transmembrane</keyword>
<dbReference type="PANTHER" id="PTHR43685:SF3">
    <property type="entry name" value="SLR2126 PROTEIN"/>
    <property type="match status" value="1"/>
</dbReference>
<dbReference type="Pfam" id="PF13641">
    <property type="entry name" value="Glyco_tranf_2_3"/>
    <property type="match status" value="1"/>
</dbReference>
<feature type="transmembrane region" description="Helical" evidence="2">
    <location>
        <begin position="684"/>
        <end position="703"/>
    </location>
</feature>
<evidence type="ECO:0000313" key="3">
    <source>
        <dbReference type="EMBL" id="RZQ63596.1"/>
    </source>
</evidence>
<keyword evidence="4" id="KW-1185">Reference proteome</keyword>
<evidence type="ECO:0000256" key="1">
    <source>
        <dbReference type="SAM" id="MobiDB-lite"/>
    </source>
</evidence>
<proteinExistence type="predicted"/>
<evidence type="ECO:0000256" key="2">
    <source>
        <dbReference type="SAM" id="Phobius"/>
    </source>
</evidence>
<keyword evidence="2" id="KW-0472">Membrane</keyword>
<feature type="transmembrane region" description="Helical" evidence="2">
    <location>
        <begin position="558"/>
        <end position="578"/>
    </location>
</feature>
<dbReference type="PANTHER" id="PTHR43685">
    <property type="entry name" value="GLYCOSYLTRANSFERASE"/>
    <property type="match status" value="1"/>
</dbReference>
<keyword evidence="3" id="KW-0808">Transferase</keyword>
<dbReference type="EMBL" id="SFCC01000006">
    <property type="protein sequence ID" value="RZQ63596.1"/>
    <property type="molecule type" value="Genomic_DNA"/>
</dbReference>
<feature type="transmembrane region" description="Helical" evidence="2">
    <location>
        <begin position="278"/>
        <end position="301"/>
    </location>
</feature>
<dbReference type="AlphaFoldDB" id="A0A4Q7J9I8"/>
<feature type="transmembrane region" description="Helical" evidence="2">
    <location>
        <begin position="613"/>
        <end position="633"/>
    </location>
</feature>
<feature type="compositionally biased region" description="Low complexity" evidence="1">
    <location>
        <begin position="426"/>
        <end position="438"/>
    </location>
</feature>
<dbReference type="SUPFAM" id="SSF53448">
    <property type="entry name" value="Nucleotide-diphospho-sugar transferases"/>
    <property type="match status" value="1"/>
</dbReference>
<gene>
    <name evidence="3" type="ORF">EWH70_14385</name>
</gene>
<dbReference type="Proteomes" id="UP000292003">
    <property type="component" value="Unassembled WGS sequence"/>
</dbReference>
<sequence length="1114" mass="113696">MPRTPATSVSSPRTAPVLAVLVCHNGDAWLPLALSALRRSTVRPRHVVAVDTGSADRTPHLLTEAADPAAAAGASGPAIDAIVTLSSETGFAEAVAAAVEYATERWGDPGEWLWLLHDDCAPEPDCLDTLLKAAEPSPLAGVLGPIALDWADPRLVVEAGLSTDASGHRQSVAGGLEERPGQSTEVLAVPSAGALVSRRLWEELDGFDTELPLLREDIDFGWRANAAGRVVLSVPAARVRHVRAVSTGRREATALPVGVAAADRALGLRTFLVNCSALSFWIGVPRLVLLCVLRGLGFALVRRGARARGEFAAVGYLLSGRAALRQARARRAAERDGGAARGLLTSRLTRLRNATKTAVLALVTKRLASEAALGRLPEPDPESSQTAWIPPESLDSGERPRPVGPDALPAGVRRTTRVRAPGLRRPGGSRSAGVVAVPVPAPEPEPAEEKPRPSPGPRTSERELVFVQVDRRRVLAATVLAPPVVLVVALTVLGLLVNGHRLGLELSGGRLLPAGDLAEVWSAYLRSWHPVGGGTAAAASPALALLGMFGAVLGGPSVLVAVLLLGQLPLSALTAYLATRKLRVGRWPRAAVAAAYAMLPAATGAVAQGRLDVVVVHLVLPLVLAGVAGVLAGSGRRWLHGAVHCAIGCAVLGAFSPLALGLVLLVLLTGFVVLPSDGPLRRRAAAVVTVVLASLLLLLPWLPTLIGHPALMLHGMGGPGVAPVAGELLGLDPGGDGTLPVGLAVVVAALVAAVLRPGKWLLPGLGVAAVGGAAAVAVGTVALPPPAGGPAAAAHAGVPLVLAGAGLLWVVLAAVSRTATGLRMPKVAVVAGGLTVAVLAAGVVLAGGEGPVRAGHGTELTASLPADVAGSGRSVFVLGDPPRLTAGRLPHWGDDGLPLVDGAAARLADWQTRLLVAERHATQDALLGMAANGVLLVVLPPGVDGSAQLAAGGDLVTPAAPTADGRAVLRLTPAAGQVVLISPELAHRSVNGRLPEVQSPDASVAGTALVDARLPDVRVRVSDGPDGRLLVLAAELEPGWRATVDGRPVSLVPAWGHQVAVAVPTRQAEVVVEYPDTAHGLLLLGQVAALLFCLLTAVPSRAIREAGDRTRKST</sequence>
<name>A0A4Q7J9I8_9PSEU</name>
<dbReference type="GO" id="GO:0016740">
    <property type="term" value="F:transferase activity"/>
    <property type="evidence" value="ECO:0007669"/>
    <property type="project" value="UniProtKB-KW"/>
</dbReference>
<dbReference type="Gene3D" id="3.90.550.10">
    <property type="entry name" value="Spore Coat Polysaccharide Biosynthesis Protein SpsA, Chain A"/>
    <property type="match status" value="1"/>
</dbReference>
<protein>
    <submittedName>
        <fullName evidence="3">Glycosyltransferase family 2 protein</fullName>
    </submittedName>
</protein>
<feature type="transmembrane region" description="Helical" evidence="2">
    <location>
        <begin position="827"/>
        <end position="848"/>
    </location>
</feature>
<feature type="transmembrane region" description="Helical" evidence="2">
    <location>
        <begin position="762"/>
        <end position="784"/>
    </location>
</feature>
<evidence type="ECO:0000313" key="4">
    <source>
        <dbReference type="Proteomes" id="UP000292003"/>
    </source>
</evidence>
<comment type="caution">
    <text evidence="3">The sequence shown here is derived from an EMBL/GenBank/DDBJ whole genome shotgun (WGS) entry which is preliminary data.</text>
</comment>
<dbReference type="InterPro" id="IPR029044">
    <property type="entry name" value="Nucleotide-diphossugar_trans"/>
</dbReference>
<dbReference type="OrthoDB" id="3734530at2"/>
<reference evidence="3 4" key="1">
    <citation type="submission" date="2019-02" db="EMBL/GenBank/DDBJ databases">
        <title>Draft genome sequence of Amycolatopsis sp. 8-3EHSu isolated from roots of Suaeda maritima.</title>
        <authorList>
            <person name="Duangmal K."/>
            <person name="Chantavorakit T."/>
        </authorList>
    </citation>
    <scope>NUCLEOTIDE SEQUENCE [LARGE SCALE GENOMIC DNA]</scope>
    <source>
        <strain evidence="3 4">8-3EHSu</strain>
    </source>
</reference>
<feature type="region of interest" description="Disordered" evidence="1">
    <location>
        <begin position="373"/>
        <end position="461"/>
    </location>
</feature>
<feature type="transmembrane region" description="Helical" evidence="2">
    <location>
        <begin position="737"/>
        <end position="755"/>
    </location>
</feature>
<feature type="transmembrane region" description="Helical" evidence="2">
    <location>
        <begin position="645"/>
        <end position="672"/>
    </location>
</feature>
<keyword evidence="2" id="KW-1133">Transmembrane helix</keyword>
<organism evidence="3 4">
    <name type="scientific">Amycolatopsis suaedae</name>
    <dbReference type="NCBI Taxonomy" id="2510978"/>
    <lineage>
        <taxon>Bacteria</taxon>
        <taxon>Bacillati</taxon>
        <taxon>Actinomycetota</taxon>
        <taxon>Actinomycetes</taxon>
        <taxon>Pseudonocardiales</taxon>
        <taxon>Pseudonocardiaceae</taxon>
        <taxon>Amycolatopsis</taxon>
    </lineage>
</organism>